<dbReference type="Gene3D" id="3.30.70.100">
    <property type="match status" value="1"/>
</dbReference>
<name>A0ABQ3SRC5_9ACTN</name>
<evidence type="ECO:0000313" key="3">
    <source>
        <dbReference type="Proteomes" id="UP000613974"/>
    </source>
</evidence>
<evidence type="ECO:0000313" key="2">
    <source>
        <dbReference type="EMBL" id="GHI70335.1"/>
    </source>
</evidence>
<gene>
    <name evidence="2" type="ORF">Snoj_42530</name>
</gene>
<reference evidence="3" key="1">
    <citation type="submission" date="2023-07" db="EMBL/GenBank/DDBJ databases">
        <title>Whole genome shotgun sequence of Streptomyces nojiriensis NBRC 13794.</title>
        <authorList>
            <person name="Komaki H."/>
            <person name="Tamura T."/>
        </authorList>
    </citation>
    <scope>NUCLEOTIDE SEQUENCE [LARGE SCALE GENOMIC DNA]</scope>
    <source>
        <strain evidence="3">NBRC 13794</strain>
    </source>
</reference>
<dbReference type="InterPro" id="IPR011008">
    <property type="entry name" value="Dimeric_a/b-barrel"/>
</dbReference>
<dbReference type="EMBL" id="BNEC01000005">
    <property type="protein sequence ID" value="GHI70335.1"/>
    <property type="molecule type" value="Genomic_DNA"/>
</dbReference>
<keyword evidence="3" id="KW-1185">Reference proteome</keyword>
<feature type="region of interest" description="Disordered" evidence="1">
    <location>
        <begin position="1"/>
        <end position="24"/>
    </location>
</feature>
<organism evidence="2 3">
    <name type="scientific">Streptomyces nojiriensis</name>
    <dbReference type="NCBI Taxonomy" id="66374"/>
    <lineage>
        <taxon>Bacteria</taxon>
        <taxon>Bacillati</taxon>
        <taxon>Actinomycetota</taxon>
        <taxon>Actinomycetes</taxon>
        <taxon>Kitasatosporales</taxon>
        <taxon>Streptomycetaceae</taxon>
        <taxon>Streptomyces</taxon>
    </lineage>
</organism>
<accession>A0ABQ3SRC5</accession>
<dbReference type="SUPFAM" id="SSF54909">
    <property type="entry name" value="Dimeric alpha+beta barrel"/>
    <property type="match status" value="1"/>
</dbReference>
<dbReference type="Proteomes" id="UP000613974">
    <property type="component" value="Unassembled WGS sequence"/>
</dbReference>
<proteinExistence type="predicted"/>
<protein>
    <recommendedName>
        <fullName evidence="4">ABM domain-containing protein</fullName>
    </recommendedName>
</protein>
<comment type="caution">
    <text evidence="2">The sequence shown here is derived from an EMBL/GenBank/DDBJ whole genome shotgun (WGS) entry which is preliminary data.</text>
</comment>
<feature type="compositionally biased region" description="Basic residues" evidence="1">
    <location>
        <begin position="9"/>
        <end position="18"/>
    </location>
</feature>
<sequence>MTWTTGRKGVTRRNARRRGGTDAGRHHIARQFEWISESANSMRSWPDIADRKPHVRLAHNDQNFWPRVLESAASITLSTGGPMIGMLVTFTQTEKFDRATLAKVAGELRGPFEGMAGLRFKSFMLDEDGVRARNFYVWDDEEKARAFFTEEIVEKVTGIYGVPPEVEYLDIVGFVDNSGT</sequence>
<evidence type="ECO:0008006" key="4">
    <source>
        <dbReference type="Google" id="ProtNLM"/>
    </source>
</evidence>
<evidence type="ECO:0000256" key="1">
    <source>
        <dbReference type="SAM" id="MobiDB-lite"/>
    </source>
</evidence>